<dbReference type="EMBL" id="CM045867">
    <property type="protein sequence ID" value="KAI7959070.1"/>
    <property type="molecule type" value="Genomic_DNA"/>
</dbReference>
<gene>
    <name evidence="1" type="ORF">MJO28_002861</name>
</gene>
<evidence type="ECO:0000313" key="1">
    <source>
        <dbReference type="EMBL" id="KAI7959070.1"/>
    </source>
</evidence>
<accession>A0ACC0ET84</accession>
<organism evidence="1 2">
    <name type="scientific">Puccinia striiformis f. sp. tritici</name>
    <dbReference type="NCBI Taxonomy" id="168172"/>
    <lineage>
        <taxon>Eukaryota</taxon>
        <taxon>Fungi</taxon>
        <taxon>Dikarya</taxon>
        <taxon>Basidiomycota</taxon>
        <taxon>Pucciniomycotina</taxon>
        <taxon>Pucciniomycetes</taxon>
        <taxon>Pucciniales</taxon>
        <taxon>Pucciniaceae</taxon>
        <taxon>Puccinia</taxon>
    </lineage>
</organism>
<protein>
    <submittedName>
        <fullName evidence="1">Uncharacterized protein</fullName>
    </submittedName>
</protein>
<proteinExistence type="predicted"/>
<sequence>MEVIDGKTRGNAGNIDLCSDLHWILRTSFFAQFCASPPVLASQGKFVLLHMNDRSNKIITTSVPPKALEKYIPPIPSADVHSNLLLSIAFFSNFLLSLFT</sequence>
<reference evidence="2" key="1">
    <citation type="journal article" date="2018" name="BMC Genomics">
        <title>Genomic insights into host adaptation between the wheat stripe rust pathogen (Puccinia striiformis f. sp. tritici) and the barley stripe rust pathogen (Puccinia striiformis f. sp. hordei).</title>
        <authorList>
            <person name="Xia C."/>
            <person name="Wang M."/>
            <person name="Yin C."/>
            <person name="Cornejo O.E."/>
            <person name="Hulbert S.H."/>
            <person name="Chen X."/>
        </authorList>
    </citation>
    <scope>NUCLEOTIDE SEQUENCE [LARGE SCALE GENOMIC DNA]</scope>
    <source>
        <strain evidence="2">93-210</strain>
    </source>
</reference>
<dbReference type="Proteomes" id="UP001060170">
    <property type="component" value="Chromosome 3"/>
</dbReference>
<comment type="caution">
    <text evidence="1">The sequence shown here is derived from an EMBL/GenBank/DDBJ whole genome shotgun (WGS) entry which is preliminary data.</text>
</comment>
<reference evidence="1 2" key="3">
    <citation type="journal article" date="2022" name="Microbiol. Spectr.">
        <title>Folding features and dynamics of 3D genome architecture in plant fungal pathogens.</title>
        <authorList>
            <person name="Xia C."/>
        </authorList>
    </citation>
    <scope>NUCLEOTIDE SEQUENCE [LARGE SCALE GENOMIC DNA]</scope>
    <source>
        <strain evidence="1 2">93-210</strain>
    </source>
</reference>
<keyword evidence="2" id="KW-1185">Reference proteome</keyword>
<evidence type="ECO:0000313" key="2">
    <source>
        <dbReference type="Proteomes" id="UP001060170"/>
    </source>
</evidence>
<name>A0ACC0ET84_9BASI</name>
<reference evidence="2" key="2">
    <citation type="journal article" date="2018" name="Mol. Plant Microbe Interact.">
        <title>Genome sequence resources for the wheat stripe rust pathogen (Puccinia striiformis f. sp. tritici) and the barley stripe rust pathogen (Puccinia striiformis f. sp. hordei).</title>
        <authorList>
            <person name="Xia C."/>
            <person name="Wang M."/>
            <person name="Yin C."/>
            <person name="Cornejo O.E."/>
            <person name="Hulbert S.H."/>
            <person name="Chen X."/>
        </authorList>
    </citation>
    <scope>NUCLEOTIDE SEQUENCE [LARGE SCALE GENOMIC DNA]</scope>
    <source>
        <strain evidence="2">93-210</strain>
    </source>
</reference>